<feature type="signal peptide" evidence="2">
    <location>
        <begin position="1"/>
        <end position="19"/>
    </location>
</feature>
<sequence length="77" mass="8111">MRTAALIALALLAACGRKADLQPADGTLPPAPYGAPAPATVTQMLEPPTQAAPERVDDPIKRSEERPDDPFDLPPPQ</sequence>
<feature type="compositionally biased region" description="Basic and acidic residues" evidence="1">
    <location>
        <begin position="54"/>
        <end position="69"/>
    </location>
</feature>
<feature type="region of interest" description="Disordered" evidence="1">
    <location>
        <begin position="21"/>
        <end position="77"/>
    </location>
</feature>
<dbReference type="RefSeq" id="WP_380860309.1">
    <property type="nucleotide sequence ID" value="NZ_JBHRXV010000007.1"/>
</dbReference>
<dbReference type="Proteomes" id="UP001595615">
    <property type="component" value="Unassembled WGS sequence"/>
</dbReference>
<evidence type="ECO:0000313" key="4">
    <source>
        <dbReference type="Proteomes" id="UP001595615"/>
    </source>
</evidence>
<reference evidence="4" key="1">
    <citation type="journal article" date="2019" name="Int. J. Syst. Evol. Microbiol.">
        <title>The Global Catalogue of Microorganisms (GCM) 10K type strain sequencing project: providing services to taxonomists for standard genome sequencing and annotation.</title>
        <authorList>
            <consortium name="The Broad Institute Genomics Platform"/>
            <consortium name="The Broad Institute Genome Sequencing Center for Infectious Disease"/>
            <person name="Wu L."/>
            <person name="Ma J."/>
        </authorList>
    </citation>
    <scope>NUCLEOTIDE SEQUENCE [LARGE SCALE GENOMIC DNA]</scope>
    <source>
        <strain evidence="4">KCTC 42644</strain>
    </source>
</reference>
<evidence type="ECO:0000256" key="2">
    <source>
        <dbReference type="SAM" id="SignalP"/>
    </source>
</evidence>
<protein>
    <submittedName>
        <fullName evidence="3">Lipoprotein</fullName>
    </submittedName>
</protein>
<evidence type="ECO:0000313" key="3">
    <source>
        <dbReference type="EMBL" id="MFC3712771.1"/>
    </source>
</evidence>
<dbReference type="EMBL" id="JBHRXV010000007">
    <property type="protein sequence ID" value="MFC3712771.1"/>
    <property type="molecule type" value="Genomic_DNA"/>
</dbReference>
<gene>
    <name evidence="3" type="ORF">ACFOMD_09330</name>
</gene>
<proteinExistence type="predicted"/>
<keyword evidence="2" id="KW-0732">Signal</keyword>
<feature type="chain" id="PRO_5045141115" evidence="2">
    <location>
        <begin position="20"/>
        <end position="77"/>
    </location>
</feature>
<dbReference type="PROSITE" id="PS51257">
    <property type="entry name" value="PROKAR_LIPOPROTEIN"/>
    <property type="match status" value="1"/>
</dbReference>
<accession>A0ABV7X9H5</accession>
<evidence type="ECO:0000256" key="1">
    <source>
        <dbReference type="SAM" id="MobiDB-lite"/>
    </source>
</evidence>
<comment type="caution">
    <text evidence="3">The sequence shown here is derived from an EMBL/GenBank/DDBJ whole genome shotgun (WGS) entry which is preliminary data.</text>
</comment>
<keyword evidence="3" id="KW-0449">Lipoprotein</keyword>
<keyword evidence="4" id="KW-1185">Reference proteome</keyword>
<organism evidence="3 4">
    <name type="scientific">Sphingoaurantiacus capsulatus</name>
    <dbReference type="NCBI Taxonomy" id="1771310"/>
    <lineage>
        <taxon>Bacteria</taxon>
        <taxon>Pseudomonadati</taxon>
        <taxon>Pseudomonadota</taxon>
        <taxon>Alphaproteobacteria</taxon>
        <taxon>Sphingomonadales</taxon>
        <taxon>Sphingosinicellaceae</taxon>
        <taxon>Sphingoaurantiacus</taxon>
    </lineage>
</organism>
<name>A0ABV7X9H5_9SPHN</name>